<keyword evidence="2" id="KW-1185">Reference proteome</keyword>
<reference evidence="1 2" key="1">
    <citation type="journal article" date="2022" name="Nat. Genet.">
        <title>Improved pea reference genome and pan-genome highlight genomic features and evolutionary characteristics.</title>
        <authorList>
            <person name="Yang T."/>
            <person name="Liu R."/>
            <person name="Luo Y."/>
            <person name="Hu S."/>
            <person name="Wang D."/>
            <person name="Wang C."/>
            <person name="Pandey M.K."/>
            <person name="Ge S."/>
            <person name="Xu Q."/>
            <person name="Li N."/>
            <person name="Li G."/>
            <person name="Huang Y."/>
            <person name="Saxena R.K."/>
            <person name="Ji Y."/>
            <person name="Li M."/>
            <person name="Yan X."/>
            <person name="He Y."/>
            <person name="Liu Y."/>
            <person name="Wang X."/>
            <person name="Xiang C."/>
            <person name="Varshney R.K."/>
            <person name="Ding H."/>
            <person name="Gao S."/>
            <person name="Zong X."/>
        </authorList>
    </citation>
    <scope>NUCLEOTIDE SEQUENCE [LARGE SCALE GENOMIC DNA]</scope>
    <source>
        <strain evidence="1 2">cv. Zhongwan 6</strain>
    </source>
</reference>
<evidence type="ECO:0000313" key="2">
    <source>
        <dbReference type="Proteomes" id="UP001058974"/>
    </source>
</evidence>
<dbReference type="AlphaFoldDB" id="A0A9D4XES4"/>
<organism evidence="1 2">
    <name type="scientific">Pisum sativum</name>
    <name type="common">Garden pea</name>
    <name type="synonym">Lathyrus oleraceus</name>
    <dbReference type="NCBI Taxonomy" id="3888"/>
    <lineage>
        <taxon>Eukaryota</taxon>
        <taxon>Viridiplantae</taxon>
        <taxon>Streptophyta</taxon>
        <taxon>Embryophyta</taxon>
        <taxon>Tracheophyta</taxon>
        <taxon>Spermatophyta</taxon>
        <taxon>Magnoliopsida</taxon>
        <taxon>eudicotyledons</taxon>
        <taxon>Gunneridae</taxon>
        <taxon>Pentapetalae</taxon>
        <taxon>rosids</taxon>
        <taxon>fabids</taxon>
        <taxon>Fabales</taxon>
        <taxon>Fabaceae</taxon>
        <taxon>Papilionoideae</taxon>
        <taxon>50 kb inversion clade</taxon>
        <taxon>NPAAA clade</taxon>
        <taxon>Hologalegina</taxon>
        <taxon>IRL clade</taxon>
        <taxon>Fabeae</taxon>
        <taxon>Lathyrus</taxon>
    </lineage>
</organism>
<comment type="caution">
    <text evidence="1">The sequence shown here is derived from an EMBL/GenBank/DDBJ whole genome shotgun (WGS) entry which is preliminary data.</text>
</comment>
<gene>
    <name evidence="1" type="ORF">KIW84_043217</name>
</gene>
<dbReference type="Gramene" id="Psat04G0321700-T1">
    <property type="protein sequence ID" value="KAI5418907.1"/>
    <property type="gene ID" value="KIW84_043217"/>
</dbReference>
<proteinExistence type="predicted"/>
<name>A0A9D4XES4_PEA</name>
<dbReference type="Proteomes" id="UP001058974">
    <property type="component" value="Chromosome 4"/>
</dbReference>
<protein>
    <submittedName>
        <fullName evidence="1">Uncharacterized protein</fullName>
    </submittedName>
</protein>
<evidence type="ECO:0000313" key="1">
    <source>
        <dbReference type="EMBL" id="KAI5418907.1"/>
    </source>
</evidence>
<sequence length="241" mass="26602">MERPHVATERPELMFEDVSVGQPRPTVAMNFAGPNFNDQHANGYHVHNQGLHGNFPPPPYNHGGPHLIVGDMMGNIHTRGNPKVKELEIDRNEDMYSMHNSDLSAHGEVHGIPFQEFEVVQMIKTPRSEDKKSVVSLSSLKDARAVVENGHPEGWGRVLDLPPTFDKLDLSFSHSKQGLSHEPPQVPNILTPVKFASTGFINIGQANVVGDDVDSDYDIDNWIRPSVPGEGLRNSCALPKA</sequence>
<accession>A0A9D4XES4</accession>
<dbReference type="EMBL" id="JAMSHJ010000004">
    <property type="protein sequence ID" value="KAI5418907.1"/>
    <property type="molecule type" value="Genomic_DNA"/>
</dbReference>